<dbReference type="InterPro" id="IPR028098">
    <property type="entry name" value="Glyco_trans_4-like_N"/>
</dbReference>
<dbReference type="PANTHER" id="PTHR45947">
    <property type="entry name" value="SULFOQUINOVOSYL TRANSFERASE SQD2"/>
    <property type="match status" value="1"/>
</dbReference>
<evidence type="ECO:0000313" key="6">
    <source>
        <dbReference type="Proteomes" id="UP000249340"/>
    </source>
</evidence>
<reference evidence="6" key="1">
    <citation type="submission" date="2018-07" db="EMBL/GenBank/DDBJ databases">
        <title>Streptacidiphilus bronchialis DSM 106435 chromosome.</title>
        <authorList>
            <person name="Batra D."/>
            <person name="Gulvik C.A."/>
        </authorList>
    </citation>
    <scope>NUCLEOTIDE SEQUENCE [LARGE SCALE GENOMIC DNA]</scope>
    <source>
        <strain evidence="6">DSM 106435</strain>
    </source>
</reference>
<feature type="region of interest" description="Disordered" evidence="3">
    <location>
        <begin position="1"/>
        <end position="65"/>
    </location>
</feature>
<dbReference type="GO" id="GO:0016757">
    <property type="term" value="F:glycosyltransferase activity"/>
    <property type="evidence" value="ECO:0007669"/>
    <property type="project" value="UniProtKB-KW"/>
</dbReference>
<protein>
    <submittedName>
        <fullName evidence="5">Glycosyltransferase</fullName>
    </submittedName>
</protein>
<dbReference type="PANTHER" id="PTHR45947:SF3">
    <property type="entry name" value="SULFOQUINOVOSYL TRANSFERASE SQD2"/>
    <property type="match status" value="1"/>
</dbReference>
<dbReference type="KEGG" id="stri:C7M71_022110"/>
<accession>A0A345T140</accession>
<organism evidence="5 6">
    <name type="scientific">Peterkaempfera bronchialis</name>
    <dbReference type="NCBI Taxonomy" id="2126346"/>
    <lineage>
        <taxon>Bacteria</taxon>
        <taxon>Bacillati</taxon>
        <taxon>Actinomycetota</taxon>
        <taxon>Actinomycetes</taxon>
        <taxon>Kitasatosporales</taxon>
        <taxon>Streptomycetaceae</taxon>
        <taxon>Peterkaempfera</taxon>
    </lineage>
</organism>
<dbReference type="Gene3D" id="3.40.50.2000">
    <property type="entry name" value="Glycogen Phosphorylase B"/>
    <property type="match status" value="2"/>
</dbReference>
<feature type="domain" description="Glycosyltransferase subfamily 4-like N-terminal" evidence="4">
    <location>
        <begin position="89"/>
        <end position="293"/>
    </location>
</feature>
<dbReference type="GO" id="GO:1901137">
    <property type="term" value="P:carbohydrate derivative biosynthetic process"/>
    <property type="evidence" value="ECO:0007669"/>
    <property type="project" value="UniProtKB-ARBA"/>
</dbReference>
<dbReference type="Pfam" id="PF13579">
    <property type="entry name" value="Glyco_trans_4_4"/>
    <property type="match status" value="1"/>
</dbReference>
<evidence type="ECO:0000256" key="1">
    <source>
        <dbReference type="ARBA" id="ARBA00022676"/>
    </source>
</evidence>
<gene>
    <name evidence="5" type="ORF">C7M71_022110</name>
</gene>
<evidence type="ECO:0000256" key="3">
    <source>
        <dbReference type="SAM" id="MobiDB-lite"/>
    </source>
</evidence>
<dbReference type="EMBL" id="CP031264">
    <property type="protein sequence ID" value="AXI79695.1"/>
    <property type="molecule type" value="Genomic_DNA"/>
</dbReference>
<evidence type="ECO:0000259" key="4">
    <source>
        <dbReference type="Pfam" id="PF13579"/>
    </source>
</evidence>
<dbReference type="SUPFAM" id="SSF53756">
    <property type="entry name" value="UDP-Glycosyltransferase/glycogen phosphorylase"/>
    <property type="match status" value="1"/>
</dbReference>
<proteinExistence type="predicted"/>
<keyword evidence="1" id="KW-0328">Glycosyltransferase</keyword>
<dbReference type="Proteomes" id="UP000249340">
    <property type="component" value="Chromosome"/>
</dbReference>
<dbReference type="AlphaFoldDB" id="A0A345T140"/>
<name>A0A345T140_9ACTN</name>
<dbReference type="InterPro" id="IPR050194">
    <property type="entry name" value="Glycosyltransferase_grp1"/>
</dbReference>
<feature type="compositionally biased region" description="Gly residues" evidence="3">
    <location>
        <begin position="1"/>
        <end position="12"/>
    </location>
</feature>
<keyword evidence="6" id="KW-1185">Reference proteome</keyword>
<feature type="compositionally biased region" description="Polar residues" evidence="3">
    <location>
        <begin position="19"/>
        <end position="32"/>
    </location>
</feature>
<feature type="compositionally biased region" description="Basic residues" evidence="3">
    <location>
        <begin position="53"/>
        <end position="65"/>
    </location>
</feature>
<dbReference type="OrthoDB" id="9794575at2"/>
<evidence type="ECO:0000256" key="2">
    <source>
        <dbReference type="ARBA" id="ARBA00022679"/>
    </source>
</evidence>
<keyword evidence="2 5" id="KW-0808">Transferase</keyword>
<evidence type="ECO:0000313" key="5">
    <source>
        <dbReference type="EMBL" id="AXI79695.1"/>
    </source>
</evidence>
<sequence length="503" mass="55705">MAALGARGGGSSAYGAEVTSATSGTTRQQPSREPSRAIDAGPAGGRGAASARSTRRPVRTPPRRAARSGPRVLYLAFFFPPTRASGVYRALATANLLADRGWEVTVATAPREFFADYLRSHDPSLEGRIHPAVTVERPRMGYFRWERDVRRFGRLRANFPSLASAAYGWAQRRVFPEHYATWLPHLLARAVRLHARRRFDVVVATGNPFASFAAAWALGRALRIPYVLDYRDPWTFNPLTGDLGFPEGSNAWTWERRVLRGAAEVVHVNEPIRQWYADRYPFAAGRSRVVYNGWEPDILGRPEWVPRPAGRPLRFGYIGTVTDHLPLEVLFDGWRLARQDPSLAGAELHLHGHLGFFSHSAQPLLDRLPAPEEQLGVRYRGPVAKAEVAAAYAEMDAVVFLAGGSRYVTSGKVFEYMATGKPIVSVHRPDHAAVEVLRGHPLWFSGGRLDAEAVAGAFVEAGRAALELTPDQVKRAVEHAERFTREATLAPFEERLRRIAGGR</sequence>